<evidence type="ECO:0000313" key="1">
    <source>
        <dbReference type="EMBL" id="MEQ2199390.1"/>
    </source>
</evidence>
<sequence length="108" mass="11871">MTCDKLSFLGNTVKTRKRRTFVINSNLTRIFSCLSMVLTNVYPSEVVCLRICPLVGHIRRVGMTDTPPSDGPSKGAEFDMMGALDWKDGIATLPGSDIRVQAFLCPCS</sequence>
<protein>
    <submittedName>
        <fullName evidence="1">Uncharacterized protein</fullName>
    </submittedName>
</protein>
<accession>A0ABV0QUA2</accession>
<reference evidence="1 2" key="1">
    <citation type="submission" date="2021-06" db="EMBL/GenBank/DDBJ databases">
        <authorList>
            <person name="Palmer J.M."/>
        </authorList>
    </citation>
    <scope>NUCLEOTIDE SEQUENCE [LARGE SCALE GENOMIC DNA]</scope>
    <source>
        <strain evidence="1 2">XC_2019</strain>
        <tissue evidence="1">Muscle</tissue>
    </source>
</reference>
<dbReference type="Proteomes" id="UP001434883">
    <property type="component" value="Unassembled WGS sequence"/>
</dbReference>
<proteinExistence type="predicted"/>
<comment type="caution">
    <text evidence="1">The sequence shown here is derived from an EMBL/GenBank/DDBJ whole genome shotgun (WGS) entry which is preliminary data.</text>
</comment>
<evidence type="ECO:0000313" key="2">
    <source>
        <dbReference type="Proteomes" id="UP001434883"/>
    </source>
</evidence>
<gene>
    <name evidence="1" type="ORF">XENOCAPTIV_023902</name>
</gene>
<name>A0ABV0QUA2_9TELE</name>
<keyword evidence="2" id="KW-1185">Reference proteome</keyword>
<organism evidence="1 2">
    <name type="scientific">Xenoophorus captivus</name>
    <dbReference type="NCBI Taxonomy" id="1517983"/>
    <lineage>
        <taxon>Eukaryota</taxon>
        <taxon>Metazoa</taxon>
        <taxon>Chordata</taxon>
        <taxon>Craniata</taxon>
        <taxon>Vertebrata</taxon>
        <taxon>Euteleostomi</taxon>
        <taxon>Actinopterygii</taxon>
        <taxon>Neopterygii</taxon>
        <taxon>Teleostei</taxon>
        <taxon>Neoteleostei</taxon>
        <taxon>Acanthomorphata</taxon>
        <taxon>Ovalentaria</taxon>
        <taxon>Atherinomorphae</taxon>
        <taxon>Cyprinodontiformes</taxon>
        <taxon>Goodeidae</taxon>
        <taxon>Xenoophorus</taxon>
    </lineage>
</organism>
<dbReference type="EMBL" id="JAHRIN010025263">
    <property type="protein sequence ID" value="MEQ2199390.1"/>
    <property type="molecule type" value="Genomic_DNA"/>
</dbReference>